<dbReference type="RefSeq" id="WP_033363173.1">
    <property type="nucleotide sequence ID" value="NZ_CP073767.1"/>
</dbReference>
<sequence>MMRVGGLVGRAVLICGASAFAALLVMISRGVVRADDNWIVWVAVAQAVCTSAEPTRALLEAWRRPGRRRLHADVSRVLQQGAFRIAEQSGVSVQSLGLSVFRLPSGPYRRRALERVQRHRFDDHPGPSHIRWTKGKGVVGLCWLEQVPIHRDLRRIAALARRNGVRAFASAGDAAADMSLSEFERISPKYAEVYAMPVNDAAGNMIGVLVVDIPFHASLNGGTKLNLPVVEQSIATVAVLAGRLLS</sequence>
<evidence type="ECO:0000313" key="2">
    <source>
        <dbReference type="EMBL" id="UWZ55002.1"/>
    </source>
</evidence>
<evidence type="ECO:0000313" key="3">
    <source>
        <dbReference type="Proteomes" id="UP001058003"/>
    </source>
</evidence>
<keyword evidence="1" id="KW-0812">Transmembrane</keyword>
<reference evidence="2" key="1">
    <citation type="submission" date="2021-04" db="EMBL/GenBank/DDBJ databases">
        <title>Dactylosporangium aurantiacum NRRL B-8018 full assembly.</title>
        <authorList>
            <person name="Hartkoorn R.C."/>
            <person name="Beaudoing E."/>
            <person name="Hot D."/>
        </authorList>
    </citation>
    <scope>NUCLEOTIDE SEQUENCE</scope>
    <source>
        <strain evidence="2">NRRL B-8018</strain>
    </source>
</reference>
<keyword evidence="1" id="KW-1133">Transmembrane helix</keyword>
<name>A0A9Q9MMR8_9ACTN</name>
<protein>
    <recommendedName>
        <fullName evidence="4">GAF domain-containing protein</fullName>
    </recommendedName>
</protein>
<accession>A0A9Q9MMR8</accession>
<dbReference type="OrthoDB" id="5146706at2"/>
<dbReference type="Proteomes" id="UP001058003">
    <property type="component" value="Chromosome"/>
</dbReference>
<keyword evidence="3" id="KW-1185">Reference proteome</keyword>
<dbReference type="KEGG" id="daur:Daura_01560"/>
<proteinExistence type="predicted"/>
<organism evidence="2 3">
    <name type="scientific">Dactylosporangium aurantiacum</name>
    <dbReference type="NCBI Taxonomy" id="35754"/>
    <lineage>
        <taxon>Bacteria</taxon>
        <taxon>Bacillati</taxon>
        <taxon>Actinomycetota</taxon>
        <taxon>Actinomycetes</taxon>
        <taxon>Micromonosporales</taxon>
        <taxon>Micromonosporaceae</taxon>
        <taxon>Dactylosporangium</taxon>
    </lineage>
</organism>
<keyword evidence="1" id="KW-0472">Membrane</keyword>
<gene>
    <name evidence="2" type="ORF">Daura_01560</name>
</gene>
<dbReference type="EMBL" id="CP073767">
    <property type="protein sequence ID" value="UWZ55002.1"/>
    <property type="molecule type" value="Genomic_DNA"/>
</dbReference>
<dbReference type="AlphaFoldDB" id="A0A9Q9MMR8"/>
<feature type="transmembrane region" description="Helical" evidence="1">
    <location>
        <begin position="12"/>
        <end position="32"/>
    </location>
</feature>
<evidence type="ECO:0000256" key="1">
    <source>
        <dbReference type="SAM" id="Phobius"/>
    </source>
</evidence>
<evidence type="ECO:0008006" key="4">
    <source>
        <dbReference type="Google" id="ProtNLM"/>
    </source>
</evidence>